<dbReference type="InterPro" id="IPR036013">
    <property type="entry name" value="Band_7/SPFH_dom_sf"/>
</dbReference>
<dbReference type="GO" id="GO:0098552">
    <property type="term" value="C:side of membrane"/>
    <property type="evidence" value="ECO:0007669"/>
    <property type="project" value="UniProtKB-ARBA"/>
</dbReference>
<dbReference type="CDD" id="cd08829">
    <property type="entry name" value="SPFH_paraslipin"/>
    <property type="match status" value="1"/>
</dbReference>
<dbReference type="SUPFAM" id="SSF117892">
    <property type="entry name" value="Band 7/SPFH domain"/>
    <property type="match status" value="1"/>
</dbReference>
<dbReference type="PATRIC" id="fig|1423820.4.peg.93"/>
<dbReference type="Pfam" id="PF01145">
    <property type="entry name" value="Band_7"/>
    <property type="match status" value="1"/>
</dbReference>
<comment type="similarity">
    <text evidence="1">Belongs to the band 7/mec-2 family.</text>
</comment>
<dbReference type="InterPro" id="IPR001972">
    <property type="entry name" value="Stomatin_HflK_fam"/>
</dbReference>
<feature type="domain" description="Band 7" evidence="3">
    <location>
        <begin position="16"/>
        <end position="174"/>
    </location>
</feature>
<evidence type="ECO:0000256" key="2">
    <source>
        <dbReference type="SAM" id="Coils"/>
    </source>
</evidence>
<dbReference type="STRING" id="1423820.FC64_GL000091"/>
<dbReference type="InterPro" id="IPR050710">
    <property type="entry name" value="Band7/mec-2_domain"/>
</dbReference>
<dbReference type="PANTHER" id="PTHR43327">
    <property type="entry name" value="STOMATIN-LIKE PROTEIN 2, MITOCHONDRIAL"/>
    <property type="match status" value="1"/>
</dbReference>
<dbReference type="PRINTS" id="PR00721">
    <property type="entry name" value="STOMATIN"/>
</dbReference>
<comment type="caution">
    <text evidence="4">The sequence shown here is derived from an EMBL/GenBank/DDBJ whole genome shotgun (WGS) entry which is preliminary data.</text>
</comment>
<dbReference type="AlphaFoldDB" id="A0A0R1ZEM2"/>
<evidence type="ECO:0000313" key="4">
    <source>
        <dbReference type="EMBL" id="KRM53169.1"/>
    </source>
</evidence>
<dbReference type="Gene3D" id="3.30.479.30">
    <property type="entry name" value="Band 7 domain"/>
    <property type="match status" value="1"/>
</dbReference>
<keyword evidence="2" id="KW-0175">Coiled coil</keyword>
<sequence length="295" mass="32671">MLFLILLIILVILGVRCVKVVQQSEAYVIERMGSYFQTWNNGIHFKVPFIDNIVNKISLKEHVMDLPAQSVITKDNVSMNIDTVMAIEITDPKLATYGVDNLENALEKSVGTALRNVVGELELDQTLSERDSINAKMQNYMDEVTGKWGVKVNRVELKNIVPPKEIQNAMERQMKAERERRAQVTEAKGNKESQILQAQAEAEAAETEAKGRANAEIEEAKGKAQAIREVQQAYADSLTMISNANVSDAALKLKAFEALKDVANGNSTKLIVPSELQDLTTLGSALKISAEKEQK</sequence>
<reference evidence="4 5" key="1">
    <citation type="journal article" date="2015" name="Genome Announc.">
        <title>Expanding the biotechnology potential of lactobacilli through comparative genomics of 213 strains and associated genera.</title>
        <authorList>
            <person name="Sun Z."/>
            <person name="Harris H.M."/>
            <person name="McCann A."/>
            <person name="Guo C."/>
            <person name="Argimon S."/>
            <person name="Zhang W."/>
            <person name="Yang X."/>
            <person name="Jeffery I.B."/>
            <person name="Cooney J.C."/>
            <person name="Kagawa T.F."/>
            <person name="Liu W."/>
            <person name="Song Y."/>
            <person name="Salvetti E."/>
            <person name="Wrobel A."/>
            <person name="Rasinkangas P."/>
            <person name="Parkhill J."/>
            <person name="Rea M.C."/>
            <person name="O'Sullivan O."/>
            <person name="Ritari J."/>
            <person name="Douillard F.P."/>
            <person name="Paul Ross R."/>
            <person name="Yang R."/>
            <person name="Briner A.E."/>
            <person name="Felis G.E."/>
            <person name="de Vos W.M."/>
            <person name="Barrangou R."/>
            <person name="Klaenhammer T.R."/>
            <person name="Caufield P.W."/>
            <person name="Cui Y."/>
            <person name="Zhang H."/>
            <person name="O'Toole P.W."/>
        </authorList>
    </citation>
    <scope>NUCLEOTIDE SEQUENCE [LARGE SCALE GENOMIC DNA]</scope>
    <source>
        <strain evidence="4 5">DSM 20653</strain>
    </source>
</reference>
<feature type="coiled-coil region" evidence="2">
    <location>
        <begin position="167"/>
        <end position="230"/>
    </location>
</feature>
<organism evidence="4 5">
    <name type="scientific">Ligilactobacillus araffinosus DSM 20653</name>
    <dbReference type="NCBI Taxonomy" id="1423820"/>
    <lineage>
        <taxon>Bacteria</taxon>
        <taxon>Bacillati</taxon>
        <taxon>Bacillota</taxon>
        <taxon>Bacilli</taxon>
        <taxon>Lactobacillales</taxon>
        <taxon>Lactobacillaceae</taxon>
        <taxon>Ligilactobacillus</taxon>
    </lineage>
</organism>
<dbReference type="InterPro" id="IPR001107">
    <property type="entry name" value="Band_7"/>
</dbReference>
<dbReference type="FunFam" id="3.30.479.30:FF:000004">
    <property type="entry name" value="Putative membrane protease family, stomatin"/>
    <property type="match status" value="1"/>
</dbReference>
<name>A0A0R1ZEM2_9LACO</name>
<protein>
    <recommendedName>
        <fullName evidence="3">Band 7 domain-containing protein</fullName>
    </recommendedName>
</protein>
<dbReference type="RefSeq" id="WP_057906264.1">
    <property type="nucleotide sequence ID" value="NZ_AYYZ01000008.1"/>
</dbReference>
<accession>A0A0R1ZEM2</accession>
<evidence type="ECO:0000259" key="3">
    <source>
        <dbReference type="SMART" id="SM00244"/>
    </source>
</evidence>
<evidence type="ECO:0000313" key="5">
    <source>
        <dbReference type="Proteomes" id="UP000051291"/>
    </source>
</evidence>
<dbReference type="SMART" id="SM00244">
    <property type="entry name" value="PHB"/>
    <property type="match status" value="1"/>
</dbReference>
<evidence type="ECO:0000256" key="1">
    <source>
        <dbReference type="ARBA" id="ARBA00008164"/>
    </source>
</evidence>
<keyword evidence="5" id="KW-1185">Reference proteome</keyword>
<dbReference type="Proteomes" id="UP000051291">
    <property type="component" value="Unassembled WGS sequence"/>
</dbReference>
<dbReference type="GO" id="GO:0005886">
    <property type="term" value="C:plasma membrane"/>
    <property type="evidence" value="ECO:0007669"/>
    <property type="project" value="UniProtKB-ARBA"/>
</dbReference>
<proteinExistence type="inferred from homology"/>
<dbReference type="PANTHER" id="PTHR43327:SF10">
    <property type="entry name" value="STOMATIN-LIKE PROTEIN 2, MITOCHONDRIAL"/>
    <property type="match status" value="1"/>
</dbReference>
<gene>
    <name evidence="4" type="ORF">FC64_GL000091</name>
</gene>
<dbReference type="EMBL" id="AYYZ01000008">
    <property type="protein sequence ID" value="KRM53169.1"/>
    <property type="molecule type" value="Genomic_DNA"/>
</dbReference>